<feature type="region of interest" description="Disordered" evidence="1">
    <location>
        <begin position="176"/>
        <end position="208"/>
    </location>
</feature>
<protein>
    <submittedName>
        <fullName evidence="2">Uncharacterized protein</fullName>
    </submittedName>
</protein>
<dbReference type="KEGG" id="lmat:92514112"/>
<feature type="compositionally biased region" description="Basic residues" evidence="1">
    <location>
        <begin position="63"/>
        <end position="72"/>
    </location>
</feature>
<reference evidence="2 3" key="1">
    <citation type="submission" date="2021-03" db="EMBL/GenBank/DDBJ databases">
        <title>Leishmania (Mundinia) martiniquensis Genome sequencing and assembly.</title>
        <authorList>
            <person name="Almutairi H."/>
            <person name="Gatherer D."/>
        </authorList>
    </citation>
    <scope>NUCLEOTIDE SEQUENCE [LARGE SCALE GENOMIC DNA]</scope>
    <source>
        <strain evidence="2">LSCM1</strain>
    </source>
</reference>
<gene>
    <name evidence="2" type="ORF">LSCM1_04075</name>
</gene>
<evidence type="ECO:0000313" key="3">
    <source>
        <dbReference type="Proteomes" id="UP000673552"/>
    </source>
</evidence>
<dbReference type="GeneID" id="92514112"/>
<dbReference type="Pfam" id="PF00805">
    <property type="entry name" value="Pentapeptide"/>
    <property type="match status" value="1"/>
</dbReference>
<feature type="compositionally biased region" description="Polar residues" evidence="1">
    <location>
        <begin position="184"/>
        <end position="194"/>
    </location>
</feature>
<dbReference type="OrthoDB" id="273772at2759"/>
<proteinExistence type="predicted"/>
<dbReference type="Gene3D" id="2.160.20.80">
    <property type="entry name" value="E3 ubiquitin-protein ligase SopA"/>
    <property type="match status" value="1"/>
</dbReference>
<keyword evidence="3" id="KW-1185">Reference proteome</keyword>
<feature type="region of interest" description="Disordered" evidence="1">
    <location>
        <begin position="231"/>
        <end position="255"/>
    </location>
</feature>
<dbReference type="InterPro" id="IPR001646">
    <property type="entry name" value="5peptide_repeat"/>
</dbReference>
<evidence type="ECO:0000313" key="2">
    <source>
        <dbReference type="EMBL" id="KAG5476373.1"/>
    </source>
</evidence>
<dbReference type="EMBL" id="JAFEUZ010000026">
    <property type="protein sequence ID" value="KAG5476373.1"/>
    <property type="molecule type" value="Genomic_DNA"/>
</dbReference>
<comment type="caution">
    <text evidence="2">The sequence shown here is derived from an EMBL/GenBank/DDBJ whole genome shotgun (WGS) entry which is preliminary data.</text>
</comment>
<dbReference type="RefSeq" id="XP_067177831.1">
    <property type="nucleotide sequence ID" value="XM_067321600.1"/>
</dbReference>
<organism evidence="2 3">
    <name type="scientific">Leishmania martiniquensis</name>
    <dbReference type="NCBI Taxonomy" id="1580590"/>
    <lineage>
        <taxon>Eukaryota</taxon>
        <taxon>Discoba</taxon>
        <taxon>Euglenozoa</taxon>
        <taxon>Kinetoplastea</taxon>
        <taxon>Metakinetoplastina</taxon>
        <taxon>Trypanosomatida</taxon>
        <taxon>Trypanosomatidae</taxon>
        <taxon>Leishmaniinae</taxon>
        <taxon>Leishmania</taxon>
    </lineage>
</organism>
<dbReference type="Proteomes" id="UP000673552">
    <property type="component" value="Chromosome 26"/>
</dbReference>
<dbReference type="AlphaFoldDB" id="A0A836H7D8"/>
<evidence type="ECO:0000256" key="1">
    <source>
        <dbReference type="SAM" id="MobiDB-lite"/>
    </source>
</evidence>
<feature type="compositionally biased region" description="Low complexity" evidence="1">
    <location>
        <begin position="115"/>
        <end position="126"/>
    </location>
</feature>
<sequence length="520" mass="56063">MLLRESLTTALQRFEAASITPLRRPFLCARRQCSTVFDGGRFEEQTCLRRHRDRSPSSVGGIHRPHHRRHHTHPVELNARLPSASRPEGRCGRSRTRGSAHVLRDATPQQRQDRTTSPPSCSLSSRSTKKHAATRTLSCSLDRTQMLDAVLNLSSTLYEAEAVATDACADEAKASSTAADDSARSLQASRSTWSGGLGERKGEGATAAPEDAYASLDAEDLMDSMTVSTDGCREESESCGGQSDRGTIAPAPSPSNAAIASLSSVETPSSIINAFAAPHVPLERKVLQFMNLCSSASAMPHPSGSHSDTAAQLPCAGGAGMRVGDGARSCPRSSASTAWNLSAAAALVLPGLDMKAILEHGVLEHCHLRGLSLARCDFSLVRWSHVTLEDCDLSRSLFYQGELSNAIFRRCNFTGCILKGVQCSSSLPTAIRFEDCDFRLAAVGLRCTPRTSKRAGRGADQRRHVGGSTRCRDPFVHFLRCNFDLSDFQFSQGLDQSMFVKCSNTHLASRFPLRARGAVG</sequence>
<feature type="region of interest" description="Disordered" evidence="1">
    <location>
        <begin position="49"/>
        <end position="135"/>
    </location>
</feature>
<dbReference type="SUPFAM" id="SSF141571">
    <property type="entry name" value="Pentapeptide repeat-like"/>
    <property type="match status" value="1"/>
</dbReference>
<name>A0A836H7D8_9TRYP</name>
<accession>A0A836H7D8</accession>